<feature type="chain" id="PRO_5045532672" evidence="4">
    <location>
        <begin position="41"/>
        <end position="348"/>
    </location>
</feature>
<feature type="compositionally biased region" description="Low complexity" evidence="3">
    <location>
        <begin position="151"/>
        <end position="160"/>
    </location>
</feature>
<protein>
    <submittedName>
        <fullName evidence="6">Transglycosylase family protein</fullName>
    </submittedName>
</protein>
<feature type="region of interest" description="Disordered" evidence="3">
    <location>
        <begin position="116"/>
        <end position="305"/>
    </location>
</feature>
<feature type="domain" description="LysM" evidence="5">
    <location>
        <begin position="297"/>
        <end position="346"/>
    </location>
</feature>
<dbReference type="InterPro" id="IPR010618">
    <property type="entry name" value="RPF"/>
</dbReference>
<evidence type="ECO:0000256" key="1">
    <source>
        <dbReference type="ARBA" id="ARBA00010830"/>
    </source>
</evidence>
<dbReference type="InterPro" id="IPR036779">
    <property type="entry name" value="LysM_dom_sf"/>
</dbReference>
<feature type="compositionally biased region" description="Basic and acidic residues" evidence="3">
    <location>
        <begin position="270"/>
        <end position="283"/>
    </location>
</feature>
<keyword evidence="2" id="KW-0378">Hydrolase</keyword>
<evidence type="ECO:0000256" key="2">
    <source>
        <dbReference type="ARBA" id="ARBA00022801"/>
    </source>
</evidence>
<dbReference type="Gene3D" id="1.10.530.10">
    <property type="match status" value="1"/>
</dbReference>
<dbReference type="PROSITE" id="PS51782">
    <property type="entry name" value="LYSM"/>
    <property type="match status" value="1"/>
</dbReference>
<evidence type="ECO:0000313" key="7">
    <source>
        <dbReference type="Proteomes" id="UP001552594"/>
    </source>
</evidence>
<comment type="similarity">
    <text evidence="1">Belongs to the transglycosylase family. Rpf subfamily.</text>
</comment>
<dbReference type="RefSeq" id="WP_109281470.1">
    <property type="nucleotide sequence ID" value="NZ_JBFAUK010000022.1"/>
</dbReference>
<dbReference type="SUPFAM" id="SSF53955">
    <property type="entry name" value="Lysozyme-like"/>
    <property type="match status" value="1"/>
</dbReference>
<feature type="compositionally biased region" description="Basic and acidic residues" evidence="3">
    <location>
        <begin position="183"/>
        <end position="196"/>
    </location>
</feature>
<sequence length="348" mass="35751">MLSGSGRHRRPRQIPALVVTAGVTGAGLALPLMAASGAQAADAQTWDRVAQCESGGLWSADSGDGYYGGLQLTRSMWEQHGGTEFAPRPDLASRAQQIAVAERILQDRGPYAWPSCAVDSGLAKDGPAPKVDPGPEDGSQDASPGSTHRTAPQPSSSAPANSRTGKTGSPDDAPDSSASPRQPDQRPPVKDDDRPTGKHRKPADGSSGDTVNGPSGKPSAQPSGTPSADPSAGPSASPADGSDQSAHPGDSTPGQDPHTGANTDGSTGKHRADSQDSGADRASRGGAEARTQPPSANDYTVRPGDNLSVIAEQHSVQGGWHRLYRDNQKVVGDDPDLILPGQQLELKK</sequence>
<evidence type="ECO:0000256" key="3">
    <source>
        <dbReference type="SAM" id="MobiDB-lite"/>
    </source>
</evidence>
<feature type="compositionally biased region" description="Low complexity" evidence="3">
    <location>
        <begin position="222"/>
        <end position="243"/>
    </location>
</feature>
<name>A0ABV3K304_STRON</name>
<keyword evidence="7" id="KW-1185">Reference proteome</keyword>
<dbReference type="Pfam" id="PF06737">
    <property type="entry name" value="Transglycosylas"/>
    <property type="match status" value="1"/>
</dbReference>
<dbReference type="PANTHER" id="PTHR34700">
    <property type="entry name" value="POTASSIUM BINDING PROTEIN KBP"/>
    <property type="match status" value="1"/>
</dbReference>
<accession>A0ABV3K304</accession>
<keyword evidence="4" id="KW-0732">Signal</keyword>
<evidence type="ECO:0000313" key="6">
    <source>
        <dbReference type="EMBL" id="MEV5509541.1"/>
    </source>
</evidence>
<reference evidence="6 7" key="1">
    <citation type="submission" date="2024-06" db="EMBL/GenBank/DDBJ databases">
        <title>The Natural Products Discovery Center: Release of the First 8490 Sequenced Strains for Exploring Actinobacteria Biosynthetic Diversity.</title>
        <authorList>
            <person name="Kalkreuter E."/>
            <person name="Kautsar S.A."/>
            <person name="Yang D."/>
            <person name="Bader C.D."/>
            <person name="Teijaro C.N."/>
            <person name="Fluegel L."/>
            <person name="Davis C.M."/>
            <person name="Simpson J.R."/>
            <person name="Lauterbach L."/>
            <person name="Steele A.D."/>
            <person name="Gui C."/>
            <person name="Meng S."/>
            <person name="Li G."/>
            <person name="Viehrig K."/>
            <person name="Ye F."/>
            <person name="Su P."/>
            <person name="Kiefer A.F."/>
            <person name="Nichols A."/>
            <person name="Cepeda A.J."/>
            <person name="Yan W."/>
            <person name="Fan B."/>
            <person name="Jiang Y."/>
            <person name="Adhikari A."/>
            <person name="Zheng C.-J."/>
            <person name="Schuster L."/>
            <person name="Cowan T.M."/>
            <person name="Smanski M.J."/>
            <person name="Chevrette M.G."/>
            <person name="De Carvalho L.P.S."/>
            <person name="Shen B."/>
        </authorList>
    </citation>
    <scope>NUCLEOTIDE SEQUENCE [LARGE SCALE GENOMIC DNA]</scope>
    <source>
        <strain evidence="6 7">NPDC052347</strain>
    </source>
</reference>
<dbReference type="InterPro" id="IPR023346">
    <property type="entry name" value="Lysozyme-like_dom_sf"/>
</dbReference>
<dbReference type="CDD" id="cd00118">
    <property type="entry name" value="LysM"/>
    <property type="match status" value="1"/>
</dbReference>
<feature type="signal peptide" evidence="4">
    <location>
        <begin position="1"/>
        <end position="40"/>
    </location>
</feature>
<dbReference type="EMBL" id="JBFAUK010000022">
    <property type="protein sequence ID" value="MEV5509541.1"/>
    <property type="molecule type" value="Genomic_DNA"/>
</dbReference>
<dbReference type="Gene3D" id="3.10.350.10">
    <property type="entry name" value="LysM domain"/>
    <property type="match status" value="1"/>
</dbReference>
<evidence type="ECO:0000259" key="5">
    <source>
        <dbReference type="PROSITE" id="PS51782"/>
    </source>
</evidence>
<gene>
    <name evidence="6" type="ORF">AB0L16_24410</name>
</gene>
<dbReference type="PANTHER" id="PTHR34700:SF4">
    <property type="entry name" value="PHAGE-LIKE ELEMENT PBSX PROTEIN XKDP"/>
    <property type="match status" value="1"/>
</dbReference>
<comment type="caution">
    <text evidence="6">The sequence shown here is derived from an EMBL/GenBank/DDBJ whole genome shotgun (WGS) entry which is preliminary data.</text>
</comment>
<feature type="compositionally biased region" description="Polar residues" evidence="3">
    <location>
        <begin position="140"/>
        <end position="150"/>
    </location>
</feature>
<dbReference type="CDD" id="cd13925">
    <property type="entry name" value="RPF"/>
    <property type="match status" value="1"/>
</dbReference>
<dbReference type="Proteomes" id="UP001552594">
    <property type="component" value="Unassembled WGS sequence"/>
</dbReference>
<dbReference type="InterPro" id="IPR052196">
    <property type="entry name" value="Bact_Kbp"/>
</dbReference>
<dbReference type="InterPro" id="IPR018392">
    <property type="entry name" value="LysM"/>
</dbReference>
<feature type="compositionally biased region" description="Polar residues" evidence="3">
    <location>
        <begin position="207"/>
        <end position="221"/>
    </location>
</feature>
<organism evidence="6 7">
    <name type="scientific">Streptomyces orinoci</name>
    <name type="common">Streptoverticillium orinoci</name>
    <dbReference type="NCBI Taxonomy" id="67339"/>
    <lineage>
        <taxon>Bacteria</taxon>
        <taxon>Bacillati</taxon>
        <taxon>Actinomycetota</taxon>
        <taxon>Actinomycetes</taxon>
        <taxon>Kitasatosporales</taxon>
        <taxon>Streptomycetaceae</taxon>
        <taxon>Streptomyces</taxon>
    </lineage>
</organism>
<evidence type="ECO:0000256" key="4">
    <source>
        <dbReference type="SAM" id="SignalP"/>
    </source>
</evidence>
<dbReference type="Pfam" id="PF01476">
    <property type="entry name" value="LysM"/>
    <property type="match status" value="1"/>
</dbReference>
<proteinExistence type="inferred from homology"/>